<proteinExistence type="predicted"/>
<organism evidence="1">
    <name type="scientific">marine sediment metagenome</name>
    <dbReference type="NCBI Taxonomy" id="412755"/>
    <lineage>
        <taxon>unclassified sequences</taxon>
        <taxon>metagenomes</taxon>
        <taxon>ecological metagenomes</taxon>
    </lineage>
</organism>
<feature type="non-terminal residue" evidence="1">
    <location>
        <position position="1"/>
    </location>
</feature>
<accession>X1MLL6</accession>
<dbReference type="AlphaFoldDB" id="X1MLL6"/>
<gene>
    <name evidence="1" type="ORF">S06H3_50618</name>
</gene>
<sequence length="30" mass="3706">KELFRGFFRIREFWTLLVEQSYRVIICNAA</sequence>
<protein>
    <submittedName>
        <fullName evidence="1">Uncharacterized protein</fullName>
    </submittedName>
</protein>
<evidence type="ECO:0000313" key="1">
    <source>
        <dbReference type="EMBL" id="GAI32507.1"/>
    </source>
</evidence>
<name>X1MLL6_9ZZZZ</name>
<reference evidence="1" key="1">
    <citation type="journal article" date="2014" name="Front. Microbiol.">
        <title>High frequency of phylogenetically diverse reductive dehalogenase-homologous genes in deep subseafloor sedimentary metagenomes.</title>
        <authorList>
            <person name="Kawai M."/>
            <person name="Futagami T."/>
            <person name="Toyoda A."/>
            <person name="Takaki Y."/>
            <person name="Nishi S."/>
            <person name="Hori S."/>
            <person name="Arai W."/>
            <person name="Tsubouchi T."/>
            <person name="Morono Y."/>
            <person name="Uchiyama I."/>
            <person name="Ito T."/>
            <person name="Fujiyama A."/>
            <person name="Inagaki F."/>
            <person name="Takami H."/>
        </authorList>
    </citation>
    <scope>NUCLEOTIDE SEQUENCE</scope>
    <source>
        <strain evidence="1">Expedition CK06-06</strain>
    </source>
</reference>
<dbReference type="EMBL" id="BARV01032064">
    <property type="protein sequence ID" value="GAI32507.1"/>
    <property type="molecule type" value="Genomic_DNA"/>
</dbReference>
<comment type="caution">
    <text evidence="1">The sequence shown here is derived from an EMBL/GenBank/DDBJ whole genome shotgun (WGS) entry which is preliminary data.</text>
</comment>